<proteinExistence type="inferred from homology"/>
<dbReference type="EMBL" id="BJNE01000003">
    <property type="protein sequence ID" value="GEC11936.1"/>
    <property type="molecule type" value="Genomic_DNA"/>
</dbReference>
<comment type="similarity">
    <text evidence="3">Belongs to the acetyltransferase family. RimJ subfamily.</text>
</comment>
<dbReference type="InterPro" id="IPR000182">
    <property type="entry name" value="GNAT_dom"/>
</dbReference>
<accession>A0ABQ0RKD6</accession>
<keyword evidence="1" id="KW-0808">Transferase</keyword>
<dbReference type="InterPro" id="IPR051531">
    <property type="entry name" value="N-acetyltransferase"/>
</dbReference>
<keyword evidence="6" id="KW-1185">Reference proteome</keyword>
<evidence type="ECO:0000256" key="1">
    <source>
        <dbReference type="ARBA" id="ARBA00022679"/>
    </source>
</evidence>
<evidence type="ECO:0000256" key="3">
    <source>
        <dbReference type="ARBA" id="ARBA00038502"/>
    </source>
</evidence>
<dbReference type="SUPFAM" id="SSF55729">
    <property type="entry name" value="Acyl-CoA N-acyltransferases (Nat)"/>
    <property type="match status" value="1"/>
</dbReference>
<dbReference type="InterPro" id="IPR016181">
    <property type="entry name" value="Acyl_CoA_acyltransferase"/>
</dbReference>
<dbReference type="Proteomes" id="UP000316242">
    <property type="component" value="Unassembled WGS sequence"/>
</dbReference>
<protein>
    <submittedName>
        <fullName evidence="5">N-acetyltransferase GCN5</fullName>
    </submittedName>
</protein>
<dbReference type="PROSITE" id="PS51186">
    <property type="entry name" value="GNAT"/>
    <property type="match status" value="1"/>
</dbReference>
<evidence type="ECO:0000313" key="5">
    <source>
        <dbReference type="EMBL" id="GEC11936.1"/>
    </source>
</evidence>
<name>A0ABQ0RKD6_GLUNI</name>
<dbReference type="PANTHER" id="PTHR43792">
    <property type="entry name" value="GNAT FAMILY, PUTATIVE (AFU_ORTHOLOGUE AFUA_3G00765)-RELATED-RELATED"/>
    <property type="match status" value="1"/>
</dbReference>
<sequence>MHMFISRRAKHLVPDLASERLLLRQLTARDEAEWINLRYANAKWLKPWDPTSPLGPPESMTFREMLRARDESAIDGSGYSWALALPQLHRGRPPLIGQVSVSSVQYGAARTASIGYWIDRNHAGFGLMPEACALVIDHCFEQLQLHRMEINIRPENAASLRVVDKLGFRDEGLRKGYLHIDGQWRDHRTFALTREELKTPMLERIYEY</sequence>
<evidence type="ECO:0000313" key="6">
    <source>
        <dbReference type="Proteomes" id="UP000316242"/>
    </source>
</evidence>
<evidence type="ECO:0000259" key="4">
    <source>
        <dbReference type="PROSITE" id="PS51186"/>
    </source>
</evidence>
<feature type="domain" description="N-acetyltransferase" evidence="4">
    <location>
        <begin position="21"/>
        <end position="195"/>
    </location>
</feature>
<dbReference type="PANTHER" id="PTHR43792:SF8">
    <property type="entry name" value="[RIBOSOMAL PROTEIN US5]-ALANINE N-ACETYLTRANSFERASE"/>
    <property type="match status" value="1"/>
</dbReference>
<dbReference type="Gene3D" id="3.40.630.30">
    <property type="match status" value="1"/>
</dbReference>
<dbReference type="Pfam" id="PF13302">
    <property type="entry name" value="Acetyltransf_3"/>
    <property type="match status" value="1"/>
</dbReference>
<gene>
    <name evidence="5" type="ORF">ANI01nite_11390</name>
</gene>
<reference evidence="5 6" key="1">
    <citation type="submission" date="2019-06" db="EMBL/GenBank/DDBJ databases">
        <title>Whole genome shotgun sequence of Glutamicibacter nicotianae NBRC 14234.</title>
        <authorList>
            <person name="Hosoyama A."/>
            <person name="Uohara A."/>
            <person name="Ohji S."/>
            <person name="Ichikawa N."/>
        </authorList>
    </citation>
    <scope>NUCLEOTIDE SEQUENCE [LARGE SCALE GENOMIC DNA]</scope>
    <source>
        <strain evidence="5 6">NBRC 14234</strain>
    </source>
</reference>
<organism evidence="5 6">
    <name type="scientific">Glutamicibacter nicotianae</name>
    <name type="common">Arthrobacter nicotianae</name>
    <dbReference type="NCBI Taxonomy" id="37929"/>
    <lineage>
        <taxon>Bacteria</taxon>
        <taxon>Bacillati</taxon>
        <taxon>Actinomycetota</taxon>
        <taxon>Actinomycetes</taxon>
        <taxon>Micrococcales</taxon>
        <taxon>Micrococcaceae</taxon>
        <taxon>Glutamicibacter</taxon>
    </lineage>
</organism>
<comment type="caution">
    <text evidence="5">The sequence shown here is derived from an EMBL/GenBank/DDBJ whole genome shotgun (WGS) entry which is preliminary data.</text>
</comment>
<evidence type="ECO:0000256" key="2">
    <source>
        <dbReference type="ARBA" id="ARBA00023315"/>
    </source>
</evidence>
<keyword evidence="2" id="KW-0012">Acyltransferase</keyword>